<protein>
    <submittedName>
        <fullName evidence="3">Uncharacterized protein</fullName>
    </submittedName>
</protein>
<name>A0AAW1CHN9_9HEMI</name>
<evidence type="ECO:0000313" key="3">
    <source>
        <dbReference type="EMBL" id="KAK9498411.1"/>
    </source>
</evidence>
<dbReference type="EMBL" id="JAPXFL010000012">
    <property type="protein sequence ID" value="KAK9498411.1"/>
    <property type="molecule type" value="Genomic_DNA"/>
</dbReference>
<organism evidence="3 4">
    <name type="scientific">Rhynocoris fuscipes</name>
    <dbReference type="NCBI Taxonomy" id="488301"/>
    <lineage>
        <taxon>Eukaryota</taxon>
        <taxon>Metazoa</taxon>
        <taxon>Ecdysozoa</taxon>
        <taxon>Arthropoda</taxon>
        <taxon>Hexapoda</taxon>
        <taxon>Insecta</taxon>
        <taxon>Pterygota</taxon>
        <taxon>Neoptera</taxon>
        <taxon>Paraneoptera</taxon>
        <taxon>Hemiptera</taxon>
        <taxon>Heteroptera</taxon>
        <taxon>Panheteroptera</taxon>
        <taxon>Cimicomorpha</taxon>
        <taxon>Reduviidae</taxon>
        <taxon>Harpactorinae</taxon>
        <taxon>Harpactorini</taxon>
        <taxon>Rhynocoris</taxon>
    </lineage>
</organism>
<feature type="signal peptide" evidence="2">
    <location>
        <begin position="1"/>
        <end position="33"/>
    </location>
</feature>
<accession>A0AAW1CHN9</accession>
<gene>
    <name evidence="3" type="ORF">O3M35_003051</name>
</gene>
<comment type="caution">
    <text evidence="3">The sequence shown here is derived from an EMBL/GenBank/DDBJ whole genome shotgun (WGS) entry which is preliminary data.</text>
</comment>
<proteinExistence type="predicted"/>
<keyword evidence="2" id="KW-0732">Signal</keyword>
<evidence type="ECO:0000313" key="4">
    <source>
        <dbReference type="Proteomes" id="UP001461498"/>
    </source>
</evidence>
<evidence type="ECO:0000256" key="1">
    <source>
        <dbReference type="SAM" id="Coils"/>
    </source>
</evidence>
<sequence>MMTNTYRISMMDLITRGGLLSVLLISIVALSNQQEAHQDQDITAIKNQLISMSTNEKQRLEDEKKKEIDEFVSAIENKFYQSAAFKISRINDENKIAQLIKAACRKVGSNLLTLIEYIHGRHMKEKVCDWYGACIVDEFMGTPAFYAKSTEWGKVCDKYQPVRYII</sequence>
<keyword evidence="1" id="KW-0175">Coiled coil</keyword>
<reference evidence="3 4" key="1">
    <citation type="submission" date="2022-12" db="EMBL/GenBank/DDBJ databases">
        <title>Chromosome-level genome assembly of true bugs.</title>
        <authorList>
            <person name="Ma L."/>
            <person name="Li H."/>
        </authorList>
    </citation>
    <scope>NUCLEOTIDE SEQUENCE [LARGE SCALE GENOMIC DNA]</scope>
    <source>
        <strain evidence="3">Lab_2022b</strain>
    </source>
</reference>
<keyword evidence="4" id="KW-1185">Reference proteome</keyword>
<dbReference type="Proteomes" id="UP001461498">
    <property type="component" value="Unassembled WGS sequence"/>
</dbReference>
<feature type="chain" id="PRO_5043441297" evidence="2">
    <location>
        <begin position="34"/>
        <end position="166"/>
    </location>
</feature>
<evidence type="ECO:0000256" key="2">
    <source>
        <dbReference type="SAM" id="SignalP"/>
    </source>
</evidence>
<feature type="coiled-coil region" evidence="1">
    <location>
        <begin position="50"/>
        <end position="77"/>
    </location>
</feature>
<dbReference type="AlphaFoldDB" id="A0AAW1CHN9"/>